<gene>
    <name evidence="14" type="ORF">GAYE_SCF31G4894</name>
</gene>
<dbReference type="PANTHER" id="PTHR22912">
    <property type="entry name" value="DISULFIDE OXIDOREDUCTASE"/>
    <property type="match status" value="1"/>
</dbReference>
<dbReference type="PIRSF" id="PIRSF000350">
    <property type="entry name" value="Mercury_reductase_MerA"/>
    <property type="match status" value="1"/>
</dbReference>
<keyword evidence="5 9" id="KW-0520">NAD</keyword>
<evidence type="ECO:0000313" key="14">
    <source>
        <dbReference type="EMBL" id="KAK4526973.1"/>
    </source>
</evidence>
<evidence type="ECO:0000256" key="1">
    <source>
        <dbReference type="ARBA" id="ARBA00007532"/>
    </source>
</evidence>
<dbReference type="GO" id="GO:0004148">
    <property type="term" value="F:dihydrolipoyl dehydrogenase (NADH) activity"/>
    <property type="evidence" value="ECO:0007669"/>
    <property type="project" value="TreeGrafter"/>
</dbReference>
<comment type="similarity">
    <text evidence="1 11">Belongs to the class-I pyridine nucleotide-disulfide oxidoreductase family.</text>
</comment>
<feature type="domain" description="FAD/NAD(P)-binding" evidence="13">
    <location>
        <begin position="87"/>
        <end position="422"/>
    </location>
</feature>
<dbReference type="InterPro" id="IPR004099">
    <property type="entry name" value="Pyr_nucl-diS_OxRdtase_dimer"/>
</dbReference>
<proteinExistence type="inferred from homology"/>
<dbReference type="PANTHER" id="PTHR22912:SF151">
    <property type="entry name" value="DIHYDROLIPOYL DEHYDROGENASE, MITOCHONDRIAL"/>
    <property type="match status" value="1"/>
</dbReference>
<evidence type="ECO:0000256" key="5">
    <source>
        <dbReference type="ARBA" id="ARBA00023027"/>
    </source>
</evidence>
<accession>A0AAV9II58</accession>
<name>A0AAV9II58_9RHOD</name>
<dbReference type="AlphaFoldDB" id="A0AAV9II58"/>
<feature type="binding site" evidence="9">
    <location>
        <position position="133"/>
    </location>
    <ligand>
        <name>FAD</name>
        <dbReference type="ChEBI" id="CHEBI:57692"/>
    </ligand>
</feature>
<dbReference type="InterPro" id="IPR036188">
    <property type="entry name" value="FAD/NAD-bd_sf"/>
</dbReference>
<dbReference type="Pfam" id="PF07992">
    <property type="entry name" value="Pyr_redox_2"/>
    <property type="match status" value="1"/>
</dbReference>
<dbReference type="FunFam" id="3.30.390.30:FF:000001">
    <property type="entry name" value="Dihydrolipoyl dehydrogenase"/>
    <property type="match status" value="1"/>
</dbReference>
<evidence type="ECO:0000313" key="15">
    <source>
        <dbReference type="Proteomes" id="UP001300502"/>
    </source>
</evidence>
<evidence type="ECO:0000256" key="7">
    <source>
        <dbReference type="ARBA" id="ARBA00023284"/>
    </source>
</evidence>
<dbReference type="Gene3D" id="3.30.390.30">
    <property type="match status" value="1"/>
</dbReference>
<dbReference type="InterPro" id="IPR012999">
    <property type="entry name" value="Pyr_OxRdtase_I_AS"/>
</dbReference>
<dbReference type="InterPro" id="IPR023753">
    <property type="entry name" value="FAD/NAD-binding_dom"/>
</dbReference>
<dbReference type="PRINTS" id="PR00411">
    <property type="entry name" value="PNDRDTASEI"/>
</dbReference>
<comment type="caution">
    <text evidence="14">The sequence shown here is derived from an EMBL/GenBank/DDBJ whole genome shotgun (WGS) entry which is preliminary data.</text>
</comment>
<dbReference type="Pfam" id="PF02852">
    <property type="entry name" value="Pyr_redox_dim"/>
    <property type="match status" value="1"/>
</dbReference>
<keyword evidence="3 9" id="KW-0274">FAD</keyword>
<feature type="binding site" evidence="9">
    <location>
        <begin position="261"/>
        <end position="268"/>
    </location>
    <ligand>
        <name>NAD(+)</name>
        <dbReference type="ChEBI" id="CHEBI:57540"/>
    </ligand>
</feature>
<evidence type="ECO:0000256" key="3">
    <source>
        <dbReference type="ARBA" id="ARBA00022827"/>
    </source>
</evidence>
<keyword evidence="4 11" id="KW-0560">Oxidoreductase</keyword>
<dbReference type="PRINTS" id="PR00368">
    <property type="entry name" value="FADPNR"/>
</dbReference>
<comment type="cofactor">
    <cofactor evidence="9">
        <name>FAD</name>
        <dbReference type="ChEBI" id="CHEBI:57692"/>
    </cofactor>
    <text evidence="9">Binds 1 FAD per subunit.</text>
</comment>
<evidence type="ECO:0000256" key="8">
    <source>
        <dbReference type="PIRSR" id="PIRSR000350-2"/>
    </source>
</evidence>
<dbReference type="Proteomes" id="UP001300502">
    <property type="component" value="Unassembled WGS sequence"/>
</dbReference>
<keyword evidence="2 11" id="KW-0285">Flavoprotein</keyword>
<evidence type="ECO:0000256" key="9">
    <source>
        <dbReference type="PIRSR" id="PIRSR000350-3"/>
    </source>
</evidence>
<reference evidence="14 15" key="1">
    <citation type="submission" date="2022-07" db="EMBL/GenBank/DDBJ databases">
        <title>Genome-wide signatures of adaptation to extreme environments.</title>
        <authorList>
            <person name="Cho C.H."/>
            <person name="Yoon H.S."/>
        </authorList>
    </citation>
    <scope>NUCLEOTIDE SEQUENCE [LARGE SCALE GENOMIC DNA]</scope>
    <source>
        <strain evidence="14 15">108.79 E11</strain>
    </source>
</reference>
<feature type="domain" description="Pyridine nucleotide-disulphide oxidoreductase dimerisation" evidence="12">
    <location>
        <begin position="441"/>
        <end position="553"/>
    </location>
</feature>
<dbReference type="GO" id="GO:0006103">
    <property type="term" value="P:2-oxoglutarate metabolic process"/>
    <property type="evidence" value="ECO:0007669"/>
    <property type="project" value="TreeGrafter"/>
</dbReference>
<dbReference type="InterPro" id="IPR050151">
    <property type="entry name" value="Class-I_Pyr_Nuc-Dis_Oxidored"/>
</dbReference>
<feature type="binding site" evidence="9">
    <location>
        <begin position="413"/>
        <end position="416"/>
    </location>
    <ligand>
        <name>FAD</name>
        <dbReference type="ChEBI" id="CHEBI:57692"/>
    </ligand>
</feature>
<evidence type="ECO:0000256" key="11">
    <source>
        <dbReference type="RuleBase" id="RU003691"/>
    </source>
</evidence>
<protein>
    <recommendedName>
        <fullName evidence="16">Dihydrolipoyl dehydrogenase</fullName>
    </recommendedName>
</protein>
<dbReference type="SUPFAM" id="SSF51905">
    <property type="entry name" value="FAD/NAD(P)-binding domain"/>
    <property type="match status" value="1"/>
</dbReference>
<organism evidence="14 15">
    <name type="scientific">Galdieria yellowstonensis</name>
    <dbReference type="NCBI Taxonomy" id="3028027"/>
    <lineage>
        <taxon>Eukaryota</taxon>
        <taxon>Rhodophyta</taxon>
        <taxon>Bangiophyceae</taxon>
        <taxon>Galdieriales</taxon>
        <taxon>Galdieriaceae</taxon>
        <taxon>Galdieria</taxon>
    </lineage>
</organism>
<dbReference type="GO" id="GO:0050660">
    <property type="term" value="F:flavin adenine dinucleotide binding"/>
    <property type="evidence" value="ECO:0007669"/>
    <property type="project" value="TreeGrafter"/>
</dbReference>
<evidence type="ECO:0000259" key="12">
    <source>
        <dbReference type="Pfam" id="PF02852"/>
    </source>
</evidence>
<evidence type="ECO:0008006" key="16">
    <source>
        <dbReference type="Google" id="ProtNLM"/>
    </source>
</evidence>
<evidence type="ECO:0000256" key="6">
    <source>
        <dbReference type="ARBA" id="ARBA00023157"/>
    </source>
</evidence>
<keyword evidence="15" id="KW-1185">Reference proteome</keyword>
<evidence type="ECO:0000256" key="4">
    <source>
        <dbReference type="ARBA" id="ARBA00023002"/>
    </source>
</evidence>
<evidence type="ECO:0000256" key="2">
    <source>
        <dbReference type="ARBA" id="ARBA00022630"/>
    </source>
</evidence>
<dbReference type="PROSITE" id="PS00076">
    <property type="entry name" value="PYRIDINE_REDOX_1"/>
    <property type="match status" value="1"/>
</dbReference>
<evidence type="ECO:0000259" key="13">
    <source>
        <dbReference type="Pfam" id="PF07992"/>
    </source>
</evidence>
<dbReference type="GO" id="GO:0045252">
    <property type="term" value="C:oxoglutarate dehydrogenase complex"/>
    <property type="evidence" value="ECO:0007669"/>
    <property type="project" value="TreeGrafter"/>
</dbReference>
<evidence type="ECO:0000256" key="10">
    <source>
        <dbReference type="PIRSR" id="PIRSR000350-4"/>
    </source>
</evidence>
<dbReference type="InterPro" id="IPR001100">
    <property type="entry name" value="Pyr_nuc-diS_OxRdtase"/>
</dbReference>
<feature type="active site" description="Proton acceptor" evidence="8">
    <location>
        <position position="543"/>
    </location>
</feature>
<feature type="disulfide bond" description="Redox-active" evidence="10">
    <location>
        <begin position="124"/>
        <end position="129"/>
    </location>
</feature>
<keyword evidence="6" id="KW-1015">Disulfide bond</keyword>
<feature type="binding site" evidence="9">
    <location>
        <position position="354"/>
    </location>
    <ligand>
        <name>NAD(+)</name>
        <dbReference type="ChEBI" id="CHEBI:57540"/>
    </ligand>
</feature>
<feature type="binding site" evidence="9">
    <location>
        <position position="407"/>
    </location>
    <ligand>
        <name>FAD</name>
        <dbReference type="ChEBI" id="CHEBI:57692"/>
    </ligand>
</feature>
<keyword evidence="7 11" id="KW-0676">Redox-active center</keyword>
<dbReference type="EMBL" id="JANCYU010000046">
    <property type="protein sequence ID" value="KAK4526973.1"/>
    <property type="molecule type" value="Genomic_DNA"/>
</dbReference>
<dbReference type="Gene3D" id="3.50.50.60">
    <property type="entry name" value="FAD/NAD(P)-binding domain"/>
    <property type="match status" value="2"/>
</dbReference>
<sequence length="567" mass="61351">MLVGSFIQSSCNTNIALAHSYHRRQPTSDLIRGPSKGKWTSPVHPSRSFVSSSGFLKDKKLGLLFSHSRSRNTQRPLIVVCQDSFDYDVAIIGAGVGGHGAALHAVANGLKTCIFEAQDIGGTCVNRGCVPSKALLSSARRIRELRDRHHLRSLGVDVADVAVDIQAVAGHAQGLANRVQKNLGNSLKALGVEVIHSRAKVKSSQLVELANGETIRARDIILAPGSVPFVPPGIQVDNKTVFTSDQALKLEWLPSWIAIIGSGYIGLEFSDVYSSLGTEVTFVEALPNLIPGFDPEISRAAHRLLIQSRPIDYYTRSLATKVIPGQPVQVVLSDADTRVVSRELQVDAVLVATGRKPNTENLGLDDDDANLGIKLARGGFIPTNEYMQVIRGGEDQVVVPHLYCIGDANGKMMLAHAASMQGISAIENIMGNRHSVNHRAIPAACFTHPEIAYVGWTEPQARQEASQQGFPLEKSIAHFRANSKALAEMEAEGMAKILFNAQTGELLGCHIIGIHASDLIQEAANAIANQTSVYDLSYCVHTHPTLSEVLDEAFKDAKRKMLSRNIR</sequence>
<dbReference type="SUPFAM" id="SSF55424">
    <property type="entry name" value="FAD/NAD-linked reductases, dimerisation (C-terminal) domain"/>
    <property type="match status" value="1"/>
</dbReference>
<keyword evidence="9" id="KW-0547">Nucleotide-binding</keyword>
<dbReference type="InterPro" id="IPR016156">
    <property type="entry name" value="FAD/NAD-linked_Rdtase_dimer_sf"/>
</dbReference>
<dbReference type="GO" id="GO:0005739">
    <property type="term" value="C:mitochondrion"/>
    <property type="evidence" value="ECO:0007669"/>
    <property type="project" value="TreeGrafter"/>
</dbReference>
<feature type="binding site" evidence="9">
    <location>
        <position position="284"/>
    </location>
    <ligand>
        <name>NAD(+)</name>
        <dbReference type="ChEBI" id="CHEBI:57540"/>
    </ligand>
</feature>